<evidence type="ECO:0000313" key="12">
    <source>
        <dbReference type="EMBL" id="SJZ61944.1"/>
    </source>
</evidence>
<evidence type="ECO:0000256" key="4">
    <source>
        <dbReference type="ARBA" id="ARBA00022989"/>
    </source>
</evidence>
<dbReference type="InterPro" id="IPR004089">
    <property type="entry name" value="MCPsignal_dom"/>
</dbReference>
<dbReference type="Pfam" id="PF17202">
    <property type="entry name" value="sCache_3_3"/>
    <property type="match status" value="1"/>
</dbReference>
<dbReference type="Pfam" id="PF00015">
    <property type="entry name" value="MCPsignal"/>
    <property type="match status" value="1"/>
</dbReference>
<protein>
    <submittedName>
        <fullName evidence="12">Methyl-accepting chemotaxis protein</fullName>
    </submittedName>
</protein>
<dbReference type="RefSeq" id="WP_078930506.1">
    <property type="nucleotide sequence ID" value="NZ_FUXC01000003.1"/>
</dbReference>
<evidence type="ECO:0000256" key="7">
    <source>
        <dbReference type="ARBA" id="ARBA00029447"/>
    </source>
</evidence>
<keyword evidence="2" id="KW-1003">Cell membrane</keyword>
<dbReference type="Gene3D" id="1.10.287.950">
    <property type="entry name" value="Methyl-accepting chemotaxis protein"/>
    <property type="match status" value="1"/>
</dbReference>
<name>A0A1T4M5E0_9SPIR</name>
<comment type="similarity">
    <text evidence="7">Belongs to the methyl-accepting chemotaxis (MCP) protein family.</text>
</comment>
<dbReference type="Proteomes" id="UP000190395">
    <property type="component" value="Unassembled WGS sequence"/>
</dbReference>
<comment type="subcellular location">
    <subcellularLocation>
        <location evidence="1">Cell membrane</location>
        <topology evidence="1">Multi-pass membrane protein</topology>
    </subcellularLocation>
</comment>
<sequence>MAKKELDRFDTKAKRNMRISTKLMLFIGAGVVISSIGVCILSLGIFNSKMIDNTIEDLNHTADGVELYITSRENDLSHYSKLFARNSELLNAIEYDSSYALQHAVKSFVDDSEIDFMFVTDSRGRVLKGGGVNVTDGVDVSYIGTVANALSGEPSIGIEGVANFNYAIIASEPIYINGKIFGTVVTGYDLSTNHIIDYISRSYNVECTVLKNDIRTATTLTDSDGNSLAGTKLDDSFVEETVLHDGNAFAGPVDISGRSYYGYYFPITSGDGKITGMFFIAKNIDSIEAIRAKTGTIVIPVVCILCALIITIGGFFVRWLMWRISNVTNTLKDMASGDADLTKRVKLLIRDEIGDLVIQFDFFCDKLQQIVGEIKNSKENLYSAGSQMSETTTETSSSISNIIQNLSNIRNQISFQNDSVHQTADSVSEISNSITALNDMIEKQVSGVNEATAAVEEMVGNIASVNTSVDKMAVSFEELTANAQAGFSKQQDVNDQITSIEGQSKMLQEANSVIASIAEQTNLLAMNAAIEAAHAGEAGKGFSVVADEIRKLSETSSLQSKTIGEQLDKIRDSITNVVSSATESGKALALVSNKIHETNQLVVQIKGAMNEQQIGSEQIVNSLKDMNESTNNVRSSSKQMEDRNEKIMNEINSLKEITVKMRDSMSNMSEGAERISAAEESLSDISHKVKDSIDKIGSEIDLFKI</sequence>
<organism evidence="12 13">
    <name type="scientific">Treponema berlinense</name>
    <dbReference type="NCBI Taxonomy" id="225004"/>
    <lineage>
        <taxon>Bacteria</taxon>
        <taxon>Pseudomonadati</taxon>
        <taxon>Spirochaetota</taxon>
        <taxon>Spirochaetia</taxon>
        <taxon>Spirochaetales</taxon>
        <taxon>Treponemataceae</taxon>
        <taxon>Treponema</taxon>
    </lineage>
</organism>
<dbReference type="PROSITE" id="PS50885">
    <property type="entry name" value="HAMP"/>
    <property type="match status" value="1"/>
</dbReference>
<reference evidence="12 13" key="1">
    <citation type="submission" date="2017-02" db="EMBL/GenBank/DDBJ databases">
        <authorList>
            <person name="Peterson S.W."/>
        </authorList>
    </citation>
    <scope>NUCLEOTIDE SEQUENCE [LARGE SCALE GENOMIC DNA]</scope>
    <source>
        <strain evidence="12 13">ATCC BAA-909</strain>
    </source>
</reference>
<keyword evidence="5 9" id="KW-0472">Membrane</keyword>
<proteinExistence type="inferred from homology"/>
<evidence type="ECO:0000256" key="3">
    <source>
        <dbReference type="ARBA" id="ARBA00022692"/>
    </source>
</evidence>
<dbReference type="SUPFAM" id="SSF58104">
    <property type="entry name" value="Methyl-accepting chemotaxis protein (MCP) signaling domain"/>
    <property type="match status" value="1"/>
</dbReference>
<keyword evidence="6 8" id="KW-0807">Transducer</keyword>
<evidence type="ECO:0000256" key="1">
    <source>
        <dbReference type="ARBA" id="ARBA00004651"/>
    </source>
</evidence>
<dbReference type="PANTHER" id="PTHR32089">
    <property type="entry name" value="METHYL-ACCEPTING CHEMOTAXIS PROTEIN MCPB"/>
    <property type="match status" value="1"/>
</dbReference>
<dbReference type="InterPro" id="IPR033463">
    <property type="entry name" value="sCache_3"/>
</dbReference>
<feature type="transmembrane region" description="Helical" evidence="9">
    <location>
        <begin position="297"/>
        <end position="317"/>
    </location>
</feature>
<dbReference type="GO" id="GO:0005886">
    <property type="term" value="C:plasma membrane"/>
    <property type="evidence" value="ECO:0007669"/>
    <property type="project" value="UniProtKB-SubCell"/>
</dbReference>
<evidence type="ECO:0000256" key="2">
    <source>
        <dbReference type="ARBA" id="ARBA00022475"/>
    </source>
</evidence>
<keyword evidence="4 9" id="KW-1133">Transmembrane helix</keyword>
<accession>A0A1T4M5E0</accession>
<keyword evidence="13" id="KW-1185">Reference proteome</keyword>
<dbReference type="PROSITE" id="PS50111">
    <property type="entry name" value="CHEMOTAXIS_TRANSDUC_2"/>
    <property type="match status" value="1"/>
</dbReference>
<feature type="domain" description="HAMP" evidence="11">
    <location>
        <begin position="318"/>
        <end position="372"/>
    </location>
</feature>
<dbReference type="InterPro" id="IPR003660">
    <property type="entry name" value="HAMP_dom"/>
</dbReference>
<dbReference type="EMBL" id="FUXC01000003">
    <property type="protein sequence ID" value="SJZ61944.1"/>
    <property type="molecule type" value="Genomic_DNA"/>
</dbReference>
<dbReference type="SMART" id="SM00283">
    <property type="entry name" value="MA"/>
    <property type="match status" value="1"/>
</dbReference>
<dbReference type="InterPro" id="IPR029151">
    <property type="entry name" value="Sensor-like_sf"/>
</dbReference>
<dbReference type="GeneID" id="303367013"/>
<dbReference type="GO" id="GO:0007165">
    <property type="term" value="P:signal transduction"/>
    <property type="evidence" value="ECO:0007669"/>
    <property type="project" value="UniProtKB-KW"/>
</dbReference>
<dbReference type="PANTHER" id="PTHR32089:SF112">
    <property type="entry name" value="LYSOZYME-LIKE PROTEIN-RELATED"/>
    <property type="match status" value="1"/>
</dbReference>
<dbReference type="STRING" id="225004.SAMN02745152_00752"/>
<evidence type="ECO:0000256" key="5">
    <source>
        <dbReference type="ARBA" id="ARBA00023136"/>
    </source>
</evidence>
<dbReference type="AlphaFoldDB" id="A0A1T4M5E0"/>
<feature type="domain" description="Methyl-accepting transducer" evidence="10">
    <location>
        <begin position="419"/>
        <end position="641"/>
    </location>
</feature>
<dbReference type="Gene3D" id="3.30.450.20">
    <property type="entry name" value="PAS domain"/>
    <property type="match status" value="1"/>
</dbReference>
<dbReference type="OrthoDB" id="5800769at2"/>
<gene>
    <name evidence="12" type="ORF">SAMN02745152_00752</name>
</gene>
<evidence type="ECO:0000259" key="10">
    <source>
        <dbReference type="PROSITE" id="PS50111"/>
    </source>
</evidence>
<dbReference type="Gene3D" id="6.10.340.10">
    <property type="match status" value="1"/>
</dbReference>
<evidence type="ECO:0000256" key="6">
    <source>
        <dbReference type="ARBA" id="ARBA00023224"/>
    </source>
</evidence>
<evidence type="ECO:0000256" key="8">
    <source>
        <dbReference type="PROSITE-ProRule" id="PRU00284"/>
    </source>
</evidence>
<dbReference type="SUPFAM" id="SSF103190">
    <property type="entry name" value="Sensory domain-like"/>
    <property type="match status" value="1"/>
</dbReference>
<evidence type="ECO:0000313" key="13">
    <source>
        <dbReference type="Proteomes" id="UP000190395"/>
    </source>
</evidence>
<evidence type="ECO:0000259" key="11">
    <source>
        <dbReference type="PROSITE" id="PS50885"/>
    </source>
</evidence>
<keyword evidence="3 9" id="KW-0812">Transmembrane</keyword>
<feature type="transmembrane region" description="Helical" evidence="9">
    <location>
        <begin position="21"/>
        <end position="46"/>
    </location>
</feature>
<evidence type="ECO:0000256" key="9">
    <source>
        <dbReference type="SAM" id="Phobius"/>
    </source>
</evidence>